<sequence length="371" mass="41842">MATTVHYLNSAGIHLREIKGIDALAQALPSHWRFYASLTCYPKNQFPIEIDALLVTDDRVILLELKDWNGTLTAQGDRWVMNGRPRGRSPVGLLSEKARKVKTILGQRANQLGRFAYDFRVILTGTATSAHLSTDEQRYTLSLGEAQSFCEPAAYRRLLGNVTLPSVRPSSLASEFDRVLGNPALFRASQMNWDGYSIYEADLFVHPRGVWREHGVQQLRDPRIKALLRQWRFDQLPRGLNSPETRRLVAERELRVIGLLREANSRFIADGAILQPSVATPDEILTDHYEILALPPNWTTLRRYIEKNRSTFAIDQRMDAVGTLLGIGAGLHLARLPIAYGADRLHVRPDRGRRVGRRLARGATRLLVPAS</sequence>
<dbReference type="Pfam" id="PF08378">
    <property type="entry name" value="NERD"/>
    <property type="match status" value="1"/>
</dbReference>
<proteinExistence type="predicted"/>
<dbReference type="AlphaFoldDB" id="A0A7W4PIT8"/>
<dbReference type="InterPro" id="IPR011528">
    <property type="entry name" value="NERD"/>
</dbReference>
<feature type="domain" description="NERD" evidence="1">
    <location>
        <begin position="12"/>
        <end position="124"/>
    </location>
</feature>
<gene>
    <name evidence="2" type="ORF">HLH44_16395</name>
</gene>
<evidence type="ECO:0000313" key="2">
    <source>
        <dbReference type="EMBL" id="MBB2199013.1"/>
    </source>
</evidence>
<comment type="caution">
    <text evidence="2">The sequence shown here is derived from an EMBL/GenBank/DDBJ whole genome shotgun (WGS) entry which is preliminary data.</text>
</comment>
<evidence type="ECO:0000259" key="1">
    <source>
        <dbReference type="PROSITE" id="PS50965"/>
    </source>
</evidence>
<dbReference type="RefSeq" id="WP_183010045.1">
    <property type="nucleotide sequence ID" value="NZ_JABEQP010000014.1"/>
</dbReference>
<name>A0A7W4PIT8_9PROT</name>
<dbReference type="Proteomes" id="UP000530320">
    <property type="component" value="Unassembled WGS sequence"/>
</dbReference>
<evidence type="ECO:0000313" key="3">
    <source>
        <dbReference type="Proteomes" id="UP000530320"/>
    </source>
</evidence>
<accession>A0A7W4PIT8</accession>
<dbReference type="PROSITE" id="PS50965">
    <property type="entry name" value="NERD"/>
    <property type="match status" value="1"/>
</dbReference>
<protein>
    <submittedName>
        <fullName evidence="2">NERD domain-containing protein</fullName>
    </submittedName>
</protein>
<organism evidence="2 3">
    <name type="scientific">Gluconacetobacter dulcium</name>
    <dbReference type="NCBI Taxonomy" id="2729096"/>
    <lineage>
        <taxon>Bacteria</taxon>
        <taxon>Pseudomonadati</taxon>
        <taxon>Pseudomonadota</taxon>
        <taxon>Alphaproteobacteria</taxon>
        <taxon>Acetobacterales</taxon>
        <taxon>Acetobacteraceae</taxon>
        <taxon>Gluconacetobacter</taxon>
    </lineage>
</organism>
<dbReference type="EMBL" id="JABEQP010000014">
    <property type="protein sequence ID" value="MBB2199013.1"/>
    <property type="molecule type" value="Genomic_DNA"/>
</dbReference>
<reference evidence="2 3" key="1">
    <citation type="submission" date="2020-04" db="EMBL/GenBank/DDBJ databases">
        <title>Description of novel Gluconacetobacter.</title>
        <authorList>
            <person name="Sombolestani A."/>
        </authorList>
    </citation>
    <scope>NUCLEOTIDE SEQUENCE [LARGE SCALE GENOMIC DNA]</scope>
    <source>
        <strain evidence="2 3">LMG 22058</strain>
    </source>
</reference>